<name>A0A6N7W7Y3_9ACTO</name>
<feature type="region of interest" description="Disordered" evidence="1">
    <location>
        <begin position="1"/>
        <end position="24"/>
    </location>
</feature>
<sequence>MSTDQNTKDYVERQTGRGKTKKETLRQLKRALCREIYRALTRPQTTQEPVRGIDLRARRTAQGISQTQAAKALDTWPARISDIETDRRPLKTLRANYQQGLQTA</sequence>
<evidence type="ECO:0000313" key="4">
    <source>
        <dbReference type="Proteomes" id="UP000470875"/>
    </source>
</evidence>
<keyword evidence="4" id="KW-1185">Reference proteome</keyword>
<evidence type="ECO:0000256" key="1">
    <source>
        <dbReference type="SAM" id="MobiDB-lite"/>
    </source>
</evidence>
<dbReference type="Pfam" id="PF01381">
    <property type="entry name" value="HTH_3"/>
    <property type="match status" value="1"/>
</dbReference>
<organism evidence="3 4">
    <name type="scientific">Scrofimicrobium canadense</name>
    <dbReference type="NCBI Taxonomy" id="2652290"/>
    <lineage>
        <taxon>Bacteria</taxon>
        <taxon>Bacillati</taxon>
        <taxon>Actinomycetota</taxon>
        <taxon>Actinomycetes</taxon>
        <taxon>Actinomycetales</taxon>
        <taxon>Actinomycetaceae</taxon>
        <taxon>Scrofimicrobium</taxon>
    </lineage>
</organism>
<proteinExistence type="predicted"/>
<dbReference type="Proteomes" id="UP000470875">
    <property type="component" value="Unassembled WGS sequence"/>
</dbReference>
<accession>A0A6N7W7Y3</accession>
<comment type="caution">
    <text evidence="3">The sequence shown here is derived from an EMBL/GenBank/DDBJ whole genome shotgun (WGS) entry which is preliminary data.</text>
</comment>
<dbReference type="GO" id="GO:0003677">
    <property type="term" value="F:DNA binding"/>
    <property type="evidence" value="ECO:0007669"/>
    <property type="project" value="InterPro"/>
</dbReference>
<dbReference type="SUPFAM" id="SSF47413">
    <property type="entry name" value="lambda repressor-like DNA-binding domains"/>
    <property type="match status" value="1"/>
</dbReference>
<dbReference type="PROSITE" id="PS50943">
    <property type="entry name" value="HTH_CROC1"/>
    <property type="match status" value="1"/>
</dbReference>
<dbReference type="CDD" id="cd00093">
    <property type="entry name" value="HTH_XRE"/>
    <property type="match status" value="1"/>
</dbReference>
<dbReference type="InterPro" id="IPR010982">
    <property type="entry name" value="Lambda_DNA-bd_dom_sf"/>
</dbReference>
<dbReference type="Gene3D" id="1.10.260.40">
    <property type="entry name" value="lambda repressor-like DNA-binding domains"/>
    <property type="match status" value="1"/>
</dbReference>
<reference evidence="3 4" key="1">
    <citation type="submission" date="2019-08" db="EMBL/GenBank/DDBJ databases">
        <title>In-depth cultivation of the pig gut microbiome towards novel bacterial diversity and tailored functional studies.</title>
        <authorList>
            <person name="Wylensek D."/>
            <person name="Hitch T.C.A."/>
            <person name="Clavel T."/>
        </authorList>
    </citation>
    <scope>NUCLEOTIDE SEQUENCE [LARGE SCALE GENOMIC DNA]</scope>
    <source>
        <strain evidence="3 4">WB03_NA08</strain>
    </source>
</reference>
<dbReference type="EMBL" id="VULO01000016">
    <property type="protein sequence ID" value="MSS85355.1"/>
    <property type="molecule type" value="Genomic_DNA"/>
</dbReference>
<protein>
    <submittedName>
        <fullName evidence="3">Helix-turn-helix transcriptional regulator</fullName>
    </submittedName>
</protein>
<evidence type="ECO:0000313" key="3">
    <source>
        <dbReference type="EMBL" id="MSS85355.1"/>
    </source>
</evidence>
<dbReference type="AlphaFoldDB" id="A0A6N7W7Y3"/>
<gene>
    <name evidence="3" type="ORF">FYJ24_11460</name>
</gene>
<dbReference type="InterPro" id="IPR001387">
    <property type="entry name" value="Cro/C1-type_HTH"/>
</dbReference>
<feature type="domain" description="HTH cro/C1-type" evidence="2">
    <location>
        <begin position="55"/>
        <end position="88"/>
    </location>
</feature>
<evidence type="ECO:0000259" key="2">
    <source>
        <dbReference type="PROSITE" id="PS50943"/>
    </source>
</evidence>